<dbReference type="PROSITE" id="PS50828">
    <property type="entry name" value="SMR"/>
    <property type="match status" value="1"/>
</dbReference>
<evidence type="ECO:0000313" key="5">
    <source>
        <dbReference type="Proteomes" id="UP001303946"/>
    </source>
</evidence>
<evidence type="ECO:0000313" key="4">
    <source>
        <dbReference type="EMBL" id="WOB09604.1"/>
    </source>
</evidence>
<dbReference type="PANTHER" id="PTHR35562:SF2">
    <property type="entry name" value="DNA ENDONUCLEASE SMRA-RELATED"/>
    <property type="match status" value="1"/>
</dbReference>
<dbReference type="SMART" id="SM00463">
    <property type="entry name" value="SMR"/>
    <property type="match status" value="1"/>
</dbReference>
<dbReference type="Pfam" id="PF01713">
    <property type="entry name" value="Smr"/>
    <property type="match status" value="1"/>
</dbReference>
<dbReference type="PANTHER" id="PTHR35562">
    <property type="entry name" value="DNA ENDONUCLEASE SMRA-RELATED"/>
    <property type="match status" value="1"/>
</dbReference>
<evidence type="ECO:0000256" key="2">
    <source>
        <dbReference type="SAM" id="MobiDB-lite"/>
    </source>
</evidence>
<keyword evidence="5" id="KW-1185">Reference proteome</keyword>
<feature type="coiled-coil region" evidence="1">
    <location>
        <begin position="6"/>
        <end position="39"/>
    </location>
</feature>
<evidence type="ECO:0000259" key="3">
    <source>
        <dbReference type="PROSITE" id="PS50828"/>
    </source>
</evidence>
<dbReference type="Proteomes" id="UP001303946">
    <property type="component" value="Chromosome"/>
</dbReference>
<dbReference type="SUPFAM" id="SSF160443">
    <property type="entry name" value="SMR domain-like"/>
    <property type="match status" value="1"/>
</dbReference>
<dbReference type="InterPro" id="IPR002625">
    <property type="entry name" value="Smr_dom"/>
</dbReference>
<dbReference type="RefSeq" id="WP_316702549.1">
    <property type="nucleotide sequence ID" value="NZ_CP136336.1"/>
</dbReference>
<dbReference type="InterPro" id="IPR036063">
    <property type="entry name" value="Smr_dom_sf"/>
</dbReference>
<organism evidence="4 5">
    <name type="scientific">Piscinibacter gummiphilus</name>
    <dbReference type="NCBI Taxonomy" id="946333"/>
    <lineage>
        <taxon>Bacteria</taxon>
        <taxon>Pseudomonadati</taxon>
        <taxon>Pseudomonadota</taxon>
        <taxon>Betaproteobacteria</taxon>
        <taxon>Burkholderiales</taxon>
        <taxon>Sphaerotilaceae</taxon>
        <taxon>Piscinibacter</taxon>
    </lineage>
</organism>
<gene>
    <name evidence="4" type="ORF">RXV79_05960</name>
</gene>
<proteinExistence type="predicted"/>
<feature type="domain" description="Smr" evidence="3">
    <location>
        <begin position="128"/>
        <end position="209"/>
    </location>
</feature>
<dbReference type="EMBL" id="CP136336">
    <property type="protein sequence ID" value="WOB09604.1"/>
    <property type="molecule type" value="Genomic_DNA"/>
</dbReference>
<protein>
    <submittedName>
        <fullName evidence="4">Smr/MutS family protein</fullName>
    </submittedName>
</protein>
<sequence>MSSRGLHTLSELKAALDQARREAERQEALQREIAAREKRERELFAVTVGPVQPLRPTGRARQARALPTPEPRQRQRDEREALRESLSDEFNVDTLLETDETLSFRRPEIGLDVVRKLRRGGWAIQAQIDLHGLRRDPARVKLNAFIRDAAEQGLRCVRVVHGKGLGSPGREPVLKARVRSWLVQKNEVLAFVQARPAEGGSGALVVLLKAS</sequence>
<feature type="compositionally biased region" description="Basic and acidic residues" evidence="2">
    <location>
        <begin position="71"/>
        <end position="83"/>
    </location>
</feature>
<feature type="region of interest" description="Disordered" evidence="2">
    <location>
        <begin position="47"/>
        <end position="83"/>
    </location>
</feature>
<reference evidence="4 5" key="1">
    <citation type="submission" date="2023-10" db="EMBL/GenBank/DDBJ databases">
        <title>Bacteria for the degradation of biodegradable plastic PBAT(Polybutylene adipate terephthalate).</title>
        <authorList>
            <person name="Weon H.-Y."/>
            <person name="Yeon J."/>
        </authorList>
    </citation>
    <scope>NUCLEOTIDE SEQUENCE [LARGE SCALE GENOMIC DNA]</scope>
    <source>
        <strain evidence="4 5">SBD 7-3</strain>
    </source>
</reference>
<keyword evidence="1" id="KW-0175">Coiled coil</keyword>
<dbReference type="Gene3D" id="3.30.1370.110">
    <property type="match status" value="1"/>
</dbReference>
<name>A0ABZ0CXC8_9BURK</name>
<evidence type="ECO:0000256" key="1">
    <source>
        <dbReference type="SAM" id="Coils"/>
    </source>
</evidence>
<accession>A0ABZ0CXC8</accession>